<evidence type="ECO:0000256" key="1">
    <source>
        <dbReference type="ARBA" id="ARBA00006096"/>
    </source>
</evidence>
<evidence type="ECO:0000313" key="3">
    <source>
        <dbReference type="EMBL" id="ATL47981.1"/>
    </source>
</evidence>
<dbReference type="EMBL" id="CP023777">
    <property type="protein sequence ID" value="ATL47981.1"/>
    <property type="molecule type" value="Genomic_DNA"/>
</dbReference>
<dbReference type="Gene3D" id="3.40.710.10">
    <property type="entry name" value="DD-peptidase/beta-lactamase superfamily"/>
    <property type="match status" value="2"/>
</dbReference>
<sequence>MKKILSLVVSSCICITMQAQQIEGTLQKAINSLVQDDQFKYASYSICVLDGNSGKILFKVNENQALAPASCLKVLTAATALKKLGPRYQYKTRLQYTGHIDSAGTLHGDIIIKGGGDPSLASPRWSSTIEEKLLDKWTAALQGIGIKKVNGRIIGDDSFFDTQTTPDGWIVQDIGNYYGAGPSGLSWRENQFDILLKPTQTGKEVEYIQMKPWIPQLTLVNELTTGANGTGDNAYVYSAPYSNIAYMRGTVGADERNFDISASTPDPALDAAFRLRTALKSGGIDVTGEFTTVRRNQQAIPAEGTTIDITTSPGLDKIIFWFLRKSVNLFGEHLIKTIAYEEHLPVSTKNGVTALRSIWQMEGIDSNSMNIFDGSGLSPANRITTESLAKVMFLAQKEPWFNVFYDALPTINQLKMKDGYINGVRSYTGYATAKNGHKYVFSFIVNNFVGSPGTARQKMWRLLDELK</sequence>
<keyword evidence="2" id="KW-0378">Hydrolase</keyword>
<proteinExistence type="inferred from homology"/>
<dbReference type="GO" id="GO:0006508">
    <property type="term" value="P:proteolysis"/>
    <property type="evidence" value="ECO:0007669"/>
    <property type="project" value="InterPro"/>
</dbReference>
<dbReference type="PRINTS" id="PR00922">
    <property type="entry name" value="DADACBPTASE3"/>
</dbReference>
<protein>
    <submittedName>
        <fullName evidence="3">D-alanyl-D-alanine carboxypeptidase/D-alanyl-D-alanine-endopeptidase</fullName>
    </submittedName>
</protein>
<dbReference type="GO" id="GO:0004185">
    <property type="term" value="F:serine-type carboxypeptidase activity"/>
    <property type="evidence" value="ECO:0007669"/>
    <property type="project" value="InterPro"/>
</dbReference>
<dbReference type="OrthoDB" id="9802627at2"/>
<gene>
    <name evidence="3" type="primary">dacB</name>
    <name evidence="3" type="ORF">COR50_12835</name>
</gene>
<dbReference type="PANTHER" id="PTHR30023:SF0">
    <property type="entry name" value="PENICILLIN-SENSITIVE CARBOXYPEPTIDASE A"/>
    <property type="match status" value="1"/>
</dbReference>
<dbReference type="Proteomes" id="UP000220133">
    <property type="component" value="Chromosome"/>
</dbReference>
<evidence type="ECO:0000256" key="2">
    <source>
        <dbReference type="ARBA" id="ARBA00022801"/>
    </source>
</evidence>
<keyword evidence="4" id="KW-1185">Reference proteome</keyword>
<dbReference type="AlphaFoldDB" id="A0A291QVN5"/>
<dbReference type="GO" id="GO:0000270">
    <property type="term" value="P:peptidoglycan metabolic process"/>
    <property type="evidence" value="ECO:0007669"/>
    <property type="project" value="TreeGrafter"/>
</dbReference>
<organism evidence="3 4">
    <name type="scientific">Chitinophaga caeni</name>
    <dbReference type="NCBI Taxonomy" id="2029983"/>
    <lineage>
        <taxon>Bacteria</taxon>
        <taxon>Pseudomonadati</taxon>
        <taxon>Bacteroidota</taxon>
        <taxon>Chitinophagia</taxon>
        <taxon>Chitinophagales</taxon>
        <taxon>Chitinophagaceae</taxon>
        <taxon>Chitinophaga</taxon>
    </lineage>
</organism>
<dbReference type="Gene3D" id="3.50.80.20">
    <property type="entry name" value="D-Ala-D-Ala carboxypeptidase C, peptidase S13"/>
    <property type="match status" value="1"/>
</dbReference>
<keyword evidence="3" id="KW-0645">Protease</keyword>
<keyword evidence="3" id="KW-0121">Carboxypeptidase</keyword>
<accession>A0A291QVN5</accession>
<name>A0A291QVN5_9BACT</name>
<reference evidence="3 4" key="1">
    <citation type="submission" date="2017-10" db="EMBL/GenBank/DDBJ databases">
        <title>Paenichitinophaga pekingensis gen. nov., sp. nov., isolated from activated sludge.</title>
        <authorList>
            <person name="Jin D."/>
            <person name="Kong X."/>
            <person name="Deng Y."/>
            <person name="Bai Z."/>
        </authorList>
    </citation>
    <scope>NUCLEOTIDE SEQUENCE [LARGE SCALE GENOMIC DNA]</scope>
    <source>
        <strain evidence="3 4">13</strain>
    </source>
</reference>
<comment type="similarity">
    <text evidence="1">Belongs to the peptidase S13 family.</text>
</comment>
<dbReference type="InterPro" id="IPR000667">
    <property type="entry name" value="Peptidase_S13"/>
</dbReference>
<evidence type="ECO:0000313" key="4">
    <source>
        <dbReference type="Proteomes" id="UP000220133"/>
    </source>
</evidence>
<dbReference type="Pfam" id="PF02113">
    <property type="entry name" value="Peptidase_S13"/>
    <property type="match status" value="1"/>
</dbReference>
<dbReference type="RefSeq" id="WP_098194358.1">
    <property type="nucleotide sequence ID" value="NZ_CP023777.1"/>
</dbReference>
<dbReference type="InterPro" id="IPR012338">
    <property type="entry name" value="Beta-lactam/transpept-like"/>
</dbReference>
<dbReference type="KEGG" id="cbae:COR50_12835"/>
<dbReference type="NCBIfam" id="TIGR00666">
    <property type="entry name" value="PBP4"/>
    <property type="match status" value="1"/>
</dbReference>
<dbReference type="SUPFAM" id="SSF56601">
    <property type="entry name" value="beta-lactamase/transpeptidase-like"/>
    <property type="match status" value="1"/>
</dbReference>
<dbReference type="PANTHER" id="PTHR30023">
    <property type="entry name" value="D-ALANYL-D-ALANINE CARBOXYPEPTIDASE"/>
    <property type="match status" value="1"/>
</dbReference>